<feature type="transmembrane region" description="Helical" evidence="16">
    <location>
        <begin position="700"/>
        <end position="718"/>
    </location>
</feature>
<evidence type="ECO:0000256" key="5">
    <source>
        <dbReference type="ARBA" id="ARBA00022679"/>
    </source>
</evidence>
<evidence type="ECO:0000256" key="9">
    <source>
        <dbReference type="ARBA" id="ARBA00050204"/>
    </source>
</evidence>
<evidence type="ECO:0000256" key="1">
    <source>
        <dbReference type="ARBA" id="ARBA00001936"/>
    </source>
</evidence>
<keyword evidence="5" id="KW-0808">Transferase</keyword>
<feature type="non-terminal residue" evidence="19">
    <location>
        <position position="1"/>
    </location>
</feature>
<evidence type="ECO:0000313" key="20">
    <source>
        <dbReference type="Proteomes" id="UP000268093"/>
    </source>
</evidence>
<dbReference type="InterPro" id="IPR051572">
    <property type="entry name" value="VTC_Complex_Subunit"/>
</dbReference>
<evidence type="ECO:0000256" key="8">
    <source>
        <dbReference type="ARBA" id="ARBA00023136"/>
    </source>
</evidence>
<dbReference type="GO" id="GO:0000329">
    <property type="term" value="C:fungal-type vacuole membrane"/>
    <property type="evidence" value="ECO:0007669"/>
    <property type="project" value="TreeGrafter"/>
</dbReference>
<feature type="region of interest" description="Disordered" evidence="15">
    <location>
        <begin position="624"/>
        <end position="649"/>
    </location>
</feature>
<evidence type="ECO:0000256" key="2">
    <source>
        <dbReference type="ARBA" id="ARBA00004128"/>
    </source>
</evidence>
<dbReference type="EMBL" id="RBNI01006041">
    <property type="protein sequence ID" value="RUP46287.1"/>
    <property type="molecule type" value="Genomic_DNA"/>
</dbReference>
<evidence type="ECO:0000256" key="16">
    <source>
        <dbReference type="SAM" id="Phobius"/>
    </source>
</evidence>
<gene>
    <name evidence="19" type="ORF">BC936DRAFT_147119</name>
</gene>
<keyword evidence="4" id="KW-0926">Vacuole</keyword>
<proteinExistence type="inferred from homology"/>
<evidence type="ECO:0000313" key="19">
    <source>
        <dbReference type="EMBL" id="RUP46287.1"/>
    </source>
</evidence>
<comment type="caution">
    <text evidence="19">The sequence shown here is derived from an EMBL/GenBank/DDBJ whole genome shotgun (WGS) entry which is preliminary data.</text>
</comment>
<dbReference type="InterPro" id="IPR018966">
    <property type="entry name" value="VTC_domain"/>
</dbReference>
<feature type="compositionally biased region" description="Low complexity" evidence="15">
    <location>
        <begin position="546"/>
        <end position="561"/>
    </location>
</feature>
<keyword evidence="7 16" id="KW-1133">Transmembrane helix</keyword>
<dbReference type="InterPro" id="IPR042267">
    <property type="entry name" value="VTC_sf"/>
</dbReference>
<dbReference type="CDD" id="cd14480">
    <property type="entry name" value="SPX_VTC2_like"/>
    <property type="match status" value="1"/>
</dbReference>
<feature type="domain" description="SPX" evidence="18">
    <location>
        <begin position="38"/>
        <end position="182"/>
    </location>
</feature>
<dbReference type="PANTHER" id="PTHR46140">
    <property type="entry name" value="VACUOLAR TRANSPORTER CHAPERONE 1-RELATED"/>
    <property type="match status" value="1"/>
</dbReference>
<protein>
    <recommendedName>
        <fullName evidence="11">Vacuolar transporter chaperone complex subunit 4</fullName>
        <ecNumber evidence="3">2.7.4.1</ecNumber>
    </recommendedName>
    <alternativeName>
        <fullName evidence="13">Polyphosphate kinase</fullName>
    </alternativeName>
    <alternativeName>
        <fullName evidence="12">SPX-dependent polyphosphate polymerase VTC subunit 4</fullName>
    </alternativeName>
    <alternativeName>
        <fullName evidence="14">Vacuolar membrane polyphosphate polymerase catalytic subunit</fullName>
    </alternativeName>
</protein>
<keyword evidence="20" id="KW-1185">Reference proteome</keyword>
<name>A0A433D606_9FUNG</name>
<sequence>PIQIWVSVHVNLFFFFASTIYNSSRVVLNSPFSTHPTMKFGHQLKTSLYEEWNFYYMSYVDLKRFLKLRLAEHDWTEDDESGFVEQLEKELDKVYSFQRVKLGEINRRIEHVQREVEDLIREDGDHQPTEDDFTALEAELSHIIADVHDLAKFTRLNYTGFLKIIKKHDKQTGWVMKPMFMVRLNAKPFYRENYDALVVRLSSLYDRVRLRGKAHGGDASAGGKQAAFVRQTTKYWVHADNITELKLIILKHLPVLVFNPNKQFDAQDSAITSIYFDNDDFQLYLGRLEKSEGAEAIRLRWYGGMSNNEIFVERKTHREDWTGEKSVKARFPLKEKYVNPFLRGEYTMEPAFQKMREAGKKSEKEIEQLEQLAQEVQYSMITRELKPVVRSFYNRTAFQLPGDARVRISLDTELSMIREDNYDGRERSGDNWRRMDIGIDYPFSQLPDSDICRFPYAVLEVKLQTQFGQEPPEWVTELIHSHLVEAVPKFSKFIHGVSTLLENRVQLLPFWLPQMDIDIRKPPTTSFGLGRPRDGGNTSIAAAPYGSNSSDSSKVGGSSRGSEPDIQVVIDQRSSDERAPLLGATGTNGNGPTLIEEGGIMKQLSPAGLRNLFHKSKSAFTRRPANYSSISPGGGQGNGTAKSVPEHPLPPGKRIALPVRVEPKVFFANERTFLSWLQFSVILGGLAVGLLNFGDQIGRISAAMFTFVSMSVMGYALYTFHWRADHIRRRDAGPYDDRFGPTALCTFLILVVLINFYLRLSHPKNPSNI</sequence>
<reference evidence="19 20" key="1">
    <citation type="journal article" date="2018" name="New Phytol.">
        <title>Phylogenomics of Endogonaceae and evolution of mycorrhizas within Mucoromycota.</title>
        <authorList>
            <person name="Chang Y."/>
            <person name="Desiro A."/>
            <person name="Na H."/>
            <person name="Sandor L."/>
            <person name="Lipzen A."/>
            <person name="Clum A."/>
            <person name="Barry K."/>
            <person name="Grigoriev I.V."/>
            <person name="Martin F.M."/>
            <person name="Stajich J.E."/>
            <person name="Smith M.E."/>
            <person name="Bonito G."/>
            <person name="Spatafora J.W."/>
        </authorList>
    </citation>
    <scope>NUCLEOTIDE SEQUENCE [LARGE SCALE GENOMIC DNA]</scope>
    <source>
        <strain evidence="19 20">GMNB39</strain>
    </source>
</reference>
<dbReference type="Pfam" id="PF09359">
    <property type="entry name" value="VTC"/>
    <property type="match status" value="1"/>
</dbReference>
<evidence type="ECO:0000256" key="17">
    <source>
        <dbReference type="SAM" id="SignalP"/>
    </source>
</evidence>
<dbReference type="CDD" id="cd07751">
    <property type="entry name" value="PolyPPase_VTC4_like"/>
    <property type="match status" value="1"/>
</dbReference>
<dbReference type="GO" id="GO:0008976">
    <property type="term" value="F:polyphosphate kinase activity"/>
    <property type="evidence" value="ECO:0007669"/>
    <property type="project" value="UniProtKB-EC"/>
</dbReference>
<accession>A0A433D606</accession>
<feature type="chain" id="PRO_5019126877" description="Vacuolar transporter chaperone complex subunit 4" evidence="17">
    <location>
        <begin position="20"/>
        <end position="769"/>
    </location>
</feature>
<dbReference type="AlphaFoldDB" id="A0A433D606"/>
<keyword evidence="6 16" id="KW-0812">Transmembrane</keyword>
<dbReference type="Pfam" id="PF02656">
    <property type="entry name" value="DUF202"/>
    <property type="match status" value="1"/>
</dbReference>
<comment type="subcellular location">
    <subcellularLocation>
        <location evidence="2">Vacuole membrane</location>
        <topology evidence="2">Multi-pass membrane protein</topology>
    </subcellularLocation>
</comment>
<evidence type="ECO:0000256" key="7">
    <source>
        <dbReference type="ARBA" id="ARBA00022989"/>
    </source>
</evidence>
<comment type="similarity">
    <text evidence="10">Belongs to the VTC4 family.</text>
</comment>
<evidence type="ECO:0000256" key="12">
    <source>
        <dbReference type="ARBA" id="ARBA00075894"/>
    </source>
</evidence>
<dbReference type="FunFam" id="3.20.100.30:FF:000001">
    <property type="entry name" value="Vacuolar transporter chaperone 4"/>
    <property type="match status" value="1"/>
</dbReference>
<dbReference type="InterPro" id="IPR004331">
    <property type="entry name" value="SPX_dom"/>
</dbReference>
<dbReference type="PANTHER" id="PTHR46140:SF1">
    <property type="entry name" value="VACUOLAR TRANSPORTER CHAPERONE COMPLEX SUBUNIT 4-RELATED"/>
    <property type="match status" value="1"/>
</dbReference>
<dbReference type="Gene3D" id="3.20.100.30">
    <property type="entry name" value="VTC, catalytic tunnel domain"/>
    <property type="match status" value="1"/>
</dbReference>
<evidence type="ECO:0000256" key="6">
    <source>
        <dbReference type="ARBA" id="ARBA00022692"/>
    </source>
</evidence>
<evidence type="ECO:0000256" key="15">
    <source>
        <dbReference type="SAM" id="MobiDB-lite"/>
    </source>
</evidence>
<dbReference type="OrthoDB" id="6493944at2759"/>
<evidence type="ECO:0000256" key="13">
    <source>
        <dbReference type="ARBA" id="ARBA00080494"/>
    </source>
</evidence>
<evidence type="ECO:0000256" key="14">
    <source>
        <dbReference type="ARBA" id="ARBA00081313"/>
    </source>
</evidence>
<comment type="catalytic activity">
    <reaction evidence="9">
        <text>[phosphate](n) + ATP = [phosphate](n+1) + ADP</text>
        <dbReference type="Rhea" id="RHEA:19573"/>
        <dbReference type="Rhea" id="RHEA-COMP:9859"/>
        <dbReference type="Rhea" id="RHEA-COMP:14280"/>
        <dbReference type="ChEBI" id="CHEBI:16838"/>
        <dbReference type="ChEBI" id="CHEBI:30616"/>
        <dbReference type="ChEBI" id="CHEBI:456216"/>
        <dbReference type="EC" id="2.7.4.1"/>
    </reaction>
    <physiologicalReaction direction="left-to-right" evidence="9">
        <dbReference type="Rhea" id="RHEA:19574"/>
    </physiologicalReaction>
</comment>
<feature type="region of interest" description="Disordered" evidence="15">
    <location>
        <begin position="523"/>
        <end position="592"/>
    </location>
</feature>
<dbReference type="Proteomes" id="UP000268093">
    <property type="component" value="Unassembled WGS sequence"/>
</dbReference>
<feature type="transmembrane region" description="Helical" evidence="16">
    <location>
        <begin position="673"/>
        <end position="693"/>
    </location>
</feature>
<evidence type="ECO:0000256" key="4">
    <source>
        <dbReference type="ARBA" id="ARBA00022554"/>
    </source>
</evidence>
<dbReference type="PROSITE" id="PS51382">
    <property type="entry name" value="SPX"/>
    <property type="match status" value="1"/>
</dbReference>
<feature type="transmembrane region" description="Helical" evidence="16">
    <location>
        <begin position="738"/>
        <end position="758"/>
    </location>
</feature>
<evidence type="ECO:0000256" key="3">
    <source>
        <dbReference type="ARBA" id="ARBA00012960"/>
    </source>
</evidence>
<feature type="signal peptide" evidence="17">
    <location>
        <begin position="1"/>
        <end position="19"/>
    </location>
</feature>
<organism evidence="19 20">
    <name type="scientific">Jimgerdemannia flammicorona</name>
    <dbReference type="NCBI Taxonomy" id="994334"/>
    <lineage>
        <taxon>Eukaryota</taxon>
        <taxon>Fungi</taxon>
        <taxon>Fungi incertae sedis</taxon>
        <taxon>Mucoromycota</taxon>
        <taxon>Mucoromycotina</taxon>
        <taxon>Endogonomycetes</taxon>
        <taxon>Endogonales</taxon>
        <taxon>Endogonaceae</taxon>
        <taxon>Jimgerdemannia</taxon>
    </lineage>
</organism>
<keyword evidence="17" id="KW-0732">Signal</keyword>
<dbReference type="EC" id="2.7.4.1" evidence="3"/>
<evidence type="ECO:0000256" key="10">
    <source>
        <dbReference type="ARBA" id="ARBA00061390"/>
    </source>
</evidence>
<evidence type="ECO:0000259" key="18">
    <source>
        <dbReference type="PROSITE" id="PS51382"/>
    </source>
</evidence>
<dbReference type="GO" id="GO:0033254">
    <property type="term" value="C:vacuolar transporter chaperone complex"/>
    <property type="evidence" value="ECO:0007669"/>
    <property type="project" value="TreeGrafter"/>
</dbReference>
<comment type="cofactor">
    <cofactor evidence="1">
        <name>Mn(2+)</name>
        <dbReference type="ChEBI" id="CHEBI:29035"/>
    </cofactor>
</comment>
<dbReference type="InterPro" id="IPR003807">
    <property type="entry name" value="DUF202"/>
</dbReference>
<evidence type="ECO:0000256" key="11">
    <source>
        <dbReference type="ARBA" id="ARBA00067464"/>
    </source>
</evidence>
<dbReference type="GO" id="GO:0006799">
    <property type="term" value="P:polyphosphate biosynthetic process"/>
    <property type="evidence" value="ECO:0007669"/>
    <property type="project" value="UniProtKB-ARBA"/>
</dbReference>
<keyword evidence="8 16" id="KW-0472">Membrane</keyword>